<dbReference type="KEGG" id="tut:112538447"/>
<name>T1K9R5_TETUR</name>
<dbReference type="Pfam" id="PF03803">
    <property type="entry name" value="Scramblase"/>
    <property type="match status" value="1"/>
</dbReference>
<dbReference type="OMA" id="ATENTCC"/>
<sequence>MSSSVPDNPLNAYDGAKNPSLQLKDQNLDAKPSNTEDNWMPLPLASNCPPGLEYLTKIDKFYAAKDENRRESKNTYLIRNDSAQKVYTAVEDYDKCCLICCNTTRPFDIRVLDFQEREVLHFHRPLGCQSCWCPCCLQHVQVTASGVVCGFIKQTWSLRKTKFRLCDATGKTVLLIQGPSDHYLLNQFKVLSSDGKTVFGKVTALRAVKSQKNFSISFPMDLDVNIKAVLLAAFILIDCLYYKRAPRTNSDFRSAFSVGWELGYCLAMCFT</sequence>
<organism evidence="4 5">
    <name type="scientific">Tetranychus urticae</name>
    <name type="common">Two-spotted spider mite</name>
    <dbReference type="NCBI Taxonomy" id="32264"/>
    <lineage>
        <taxon>Eukaryota</taxon>
        <taxon>Metazoa</taxon>
        <taxon>Ecdysozoa</taxon>
        <taxon>Arthropoda</taxon>
        <taxon>Chelicerata</taxon>
        <taxon>Arachnida</taxon>
        <taxon>Acari</taxon>
        <taxon>Acariformes</taxon>
        <taxon>Trombidiformes</taxon>
        <taxon>Prostigmata</taxon>
        <taxon>Eleutherengona</taxon>
        <taxon>Raphignathae</taxon>
        <taxon>Tetranychoidea</taxon>
        <taxon>Tetranychidae</taxon>
        <taxon>Tetranychus</taxon>
    </lineage>
</organism>
<reference evidence="5" key="1">
    <citation type="submission" date="2011-08" db="EMBL/GenBank/DDBJ databases">
        <authorList>
            <person name="Rombauts S."/>
        </authorList>
    </citation>
    <scope>NUCLEOTIDE SEQUENCE</scope>
    <source>
        <strain evidence="5">London</strain>
    </source>
</reference>
<dbReference type="EnsemblMetazoa" id="tetur07g05900.1">
    <property type="protein sequence ID" value="tetur07g05900.1"/>
    <property type="gene ID" value="tetur07g05900"/>
</dbReference>
<accession>T1K9R5</accession>
<dbReference type="InterPro" id="IPR005552">
    <property type="entry name" value="Scramblase"/>
</dbReference>
<dbReference type="GO" id="GO:0017128">
    <property type="term" value="F:phospholipid scramblase activity"/>
    <property type="evidence" value="ECO:0007669"/>
    <property type="project" value="InterPro"/>
</dbReference>
<keyword evidence="5" id="KW-1185">Reference proteome</keyword>
<keyword evidence="2" id="KW-0449">Lipoprotein</keyword>
<dbReference type="PANTHER" id="PTHR23248">
    <property type="entry name" value="PHOSPHOLIPID SCRAMBLASE-RELATED"/>
    <property type="match status" value="1"/>
</dbReference>
<feature type="region of interest" description="Disordered" evidence="3">
    <location>
        <begin position="1"/>
        <end position="41"/>
    </location>
</feature>
<comment type="function">
    <text evidence="2">May mediate accelerated ATP-independent bidirectional transbilayer migration of phospholipids upon binding calcium ions that results in a loss of phospholipid asymmetry in the plasma membrane.</text>
</comment>
<comment type="similarity">
    <text evidence="1 2">Belongs to the phospholipid scramblase family.</text>
</comment>
<comment type="cofactor">
    <cofactor evidence="2">
        <name>Ca(2+)</name>
        <dbReference type="ChEBI" id="CHEBI:29108"/>
    </cofactor>
</comment>
<keyword evidence="2" id="KW-0564">Palmitate</keyword>
<dbReference type="Proteomes" id="UP000015104">
    <property type="component" value="Unassembled WGS sequence"/>
</dbReference>
<dbReference type="AlphaFoldDB" id="T1K9R5"/>
<dbReference type="EMBL" id="CAEY01001893">
    <property type="status" value="NOT_ANNOTATED_CDS"/>
    <property type="molecule type" value="Genomic_DNA"/>
</dbReference>
<evidence type="ECO:0000313" key="5">
    <source>
        <dbReference type="Proteomes" id="UP000015104"/>
    </source>
</evidence>
<reference evidence="4" key="2">
    <citation type="submission" date="2015-06" db="UniProtKB">
        <authorList>
            <consortium name="EnsemblMetazoa"/>
        </authorList>
    </citation>
    <scope>IDENTIFICATION</scope>
</reference>
<evidence type="ECO:0000256" key="2">
    <source>
        <dbReference type="RuleBase" id="RU363116"/>
    </source>
</evidence>
<dbReference type="PANTHER" id="PTHR23248:SF9">
    <property type="entry name" value="PHOSPHOLIPID SCRAMBLASE"/>
    <property type="match status" value="1"/>
</dbReference>
<dbReference type="GO" id="GO:0005886">
    <property type="term" value="C:plasma membrane"/>
    <property type="evidence" value="ECO:0007669"/>
    <property type="project" value="TreeGrafter"/>
</dbReference>
<dbReference type="eggNOG" id="KOG0621">
    <property type="taxonomic scope" value="Eukaryota"/>
</dbReference>
<proteinExistence type="inferred from homology"/>
<dbReference type="HOGENOM" id="CLU_053024_2_2_1"/>
<evidence type="ECO:0000256" key="1">
    <source>
        <dbReference type="ARBA" id="ARBA00005350"/>
    </source>
</evidence>
<evidence type="ECO:0000313" key="4">
    <source>
        <dbReference type="EnsemblMetazoa" id="tetur07g05900.1"/>
    </source>
</evidence>
<gene>
    <name evidence="4" type="primary">107362071</name>
</gene>
<protein>
    <recommendedName>
        <fullName evidence="2">Phospholipid scramblase</fullName>
    </recommendedName>
</protein>
<evidence type="ECO:0000256" key="3">
    <source>
        <dbReference type="SAM" id="MobiDB-lite"/>
    </source>
</evidence>
<keyword evidence="2" id="KW-0106">Calcium</keyword>
<dbReference type="OrthoDB" id="10041953at2759"/>